<dbReference type="InterPro" id="IPR008334">
    <property type="entry name" value="5'-Nucleotdase_C"/>
</dbReference>
<feature type="compositionally biased region" description="Low complexity" evidence="3">
    <location>
        <begin position="673"/>
        <end position="765"/>
    </location>
</feature>
<feature type="domain" description="Calcineurin-like phosphoesterase" evidence="4">
    <location>
        <begin position="13"/>
        <end position="272"/>
    </location>
</feature>
<evidence type="ECO:0000256" key="1">
    <source>
        <dbReference type="ARBA" id="ARBA00006654"/>
    </source>
</evidence>
<dbReference type="AlphaFoldDB" id="A0A067MQX5"/>
<accession>A0A067MQX5</accession>
<dbReference type="STRING" id="930990.A0A067MQX5"/>
<evidence type="ECO:0000256" key="2">
    <source>
        <dbReference type="ARBA" id="ARBA00022729"/>
    </source>
</evidence>
<evidence type="ECO:0000313" key="6">
    <source>
        <dbReference type="EMBL" id="KDQ14262.1"/>
    </source>
</evidence>
<protein>
    <recommendedName>
        <fullName evidence="8">5'-Nucleotidase C-terminal domain-containing protein</fullName>
    </recommendedName>
</protein>
<dbReference type="EMBL" id="KL198038">
    <property type="protein sequence ID" value="KDQ14262.1"/>
    <property type="molecule type" value="Genomic_DNA"/>
</dbReference>
<gene>
    <name evidence="6" type="ORF">BOTBODRAFT_187919</name>
</gene>
<evidence type="ECO:0000313" key="7">
    <source>
        <dbReference type="Proteomes" id="UP000027195"/>
    </source>
</evidence>
<dbReference type="InterPro" id="IPR004843">
    <property type="entry name" value="Calcineurin-like_PHP"/>
</dbReference>
<dbReference type="GO" id="GO:0016787">
    <property type="term" value="F:hydrolase activity"/>
    <property type="evidence" value="ECO:0007669"/>
    <property type="project" value="InterPro"/>
</dbReference>
<keyword evidence="7" id="KW-1185">Reference proteome</keyword>
<evidence type="ECO:0000259" key="4">
    <source>
        <dbReference type="Pfam" id="PF00149"/>
    </source>
</evidence>
<feature type="region of interest" description="Disordered" evidence="3">
    <location>
        <begin position="635"/>
        <end position="658"/>
    </location>
</feature>
<proteinExistence type="inferred from homology"/>
<dbReference type="InterPro" id="IPR036907">
    <property type="entry name" value="5'-Nucleotdase_C_sf"/>
</dbReference>
<dbReference type="Proteomes" id="UP000027195">
    <property type="component" value="Unassembled WGS sequence"/>
</dbReference>
<feature type="compositionally biased region" description="Basic and acidic residues" evidence="3">
    <location>
        <begin position="642"/>
        <end position="654"/>
    </location>
</feature>
<feature type="domain" description="5'-Nucleotidase C-terminal" evidence="5">
    <location>
        <begin position="388"/>
        <end position="545"/>
    </location>
</feature>
<sequence length="872" mass="94317">MVATSTSEQQILRILHFNDVYDITPQVYRPLAELIGSDPEGTTNKTSGSTDDLKPTASEPHNRRPTIDVTHFAGLFSEVQNKWPDPKDGLVLFSGDVFNPSIESAITRGSHMVPVINQLKVDAAVIGNHEFDHGWDQLRALATTSNYPWIISNITDSTTNEASRPLIPFTVLERAGIKLGIIGLVEKQWYDTIAKDRLPENSQYEDMATVAKRLSASLREEHGCEIIIALTHSGVEEDIQLAKALGAHKDRFEDVLDEHGVDLVLGGHDHDYYVGKGVDAWVNLEGGKAEGTLYVPGTGKLEARSTEDDGVRMIKSGTDFHEFSEITLVIEKRLGKARRKVITSIKGIRHEVTPHVTPCPTMAKLYDRIASALKIKTNEPLCYSLNAWDVRNVRQEETPFGNWLADLIFLEFLQIALDGPVSGLERYPHGVLLASGSLRGSTKFGPGEITTRYLNTILQYPDPVHVIKVTGKELRAALENGLGRGGSGASFPIISGFQVKWSPARPAYDRITSLKYEGEEVKDDDDYRIVTQEFITKGRGGYTVLMKDPLDKDSGLLPINIVLKYFLGLTAVQNQNDLLEYFKKQKTRLASPASFAPASFAPASLAASFAPGLFASAALFAPALSAPAPVSFAPASFASDSESSRREGMGEALRRGGKVPVNEFEELLMGLTADAPTTEAPTTEASTAEASTAEASTAEASTAEASTAEASTAEASTAEASTAEASTAEASTAEASTADAPTAEASTADAPTADASTADASTADAPTPPLMKMASAPRKNAPLKREETEDELGVEEEDKVIQELKGLMDEIMVIVERQATDALRSGEDPNDVKRDIDITMDWLGAMIEGQMSEKAPIKLFSLPQIDGRLRQI</sequence>
<dbReference type="InParanoid" id="A0A067MQX5"/>
<dbReference type="Pfam" id="PF00149">
    <property type="entry name" value="Metallophos"/>
    <property type="match status" value="1"/>
</dbReference>
<organism evidence="6 7">
    <name type="scientific">Botryobasidium botryosum (strain FD-172 SS1)</name>
    <dbReference type="NCBI Taxonomy" id="930990"/>
    <lineage>
        <taxon>Eukaryota</taxon>
        <taxon>Fungi</taxon>
        <taxon>Dikarya</taxon>
        <taxon>Basidiomycota</taxon>
        <taxon>Agaricomycotina</taxon>
        <taxon>Agaricomycetes</taxon>
        <taxon>Cantharellales</taxon>
        <taxon>Botryobasidiaceae</taxon>
        <taxon>Botryobasidium</taxon>
    </lineage>
</organism>
<evidence type="ECO:0008006" key="8">
    <source>
        <dbReference type="Google" id="ProtNLM"/>
    </source>
</evidence>
<evidence type="ECO:0000259" key="5">
    <source>
        <dbReference type="Pfam" id="PF02872"/>
    </source>
</evidence>
<feature type="region of interest" description="Disordered" evidence="3">
    <location>
        <begin position="673"/>
        <end position="795"/>
    </location>
</feature>
<dbReference type="Pfam" id="PF02872">
    <property type="entry name" value="5_nucleotid_C"/>
    <property type="match status" value="1"/>
</dbReference>
<dbReference type="HOGENOM" id="CLU_329274_0_0_1"/>
<dbReference type="InterPro" id="IPR006179">
    <property type="entry name" value="5_nucleotidase/apyrase"/>
</dbReference>
<feature type="region of interest" description="Disordered" evidence="3">
    <location>
        <begin position="35"/>
        <end position="64"/>
    </location>
</feature>
<feature type="compositionally biased region" description="Polar residues" evidence="3">
    <location>
        <begin position="40"/>
        <end position="50"/>
    </location>
</feature>
<name>A0A067MQX5_BOTB1</name>
<dbReference type="Gene3D" id="3.90.780.10">
    <property type="entry name" value="5'-Nucleotidase, C-terminal domain"/>
    <property type="match status" value="1"/>
</dbReference>
<reference evidence="7" key="1">
    <citation type="journal article" date="2014" name="Proc. Natl. Acad. Sci. U.S.A.">
        <title>Extensive sampling of basidiomycete genomes demonstrates inadequacy of the white-rot/brown-rot paradigm for wood decay fungi.</title>
        <authorList>
            <person name="Riley R."/>
            <person name="Salamov A.A."/>
            <person name="Brown D.W."/>
            <person name="Nagy L.G."/>
            <person name="Floudas D."/>
            <person name="Held B.W."/>
            <person name="Levasseur A."/>
            <person name="Lombard V."/>
            <person name="Morin E."/>
            <person name="Otillar R."/>
            <person name="Lindquist E.A."/>
            <person name="Sun H."/>
            <person name="LaButti K.M."/>
            <person name="Schmutz J."/>
            <person name="Jabbour D."/>
            <person name="Luo H."/>
            <person name="Baker S.E."/>
            <person name="Pisabarro A.G."/>
            <person name="Walton J.D."/>
            <person name="Blanchette R.A."/>
            <person name="Henrissat B."/>
            <person name="Martin F."/>
            <person name="Cullen D."/>
            <person name="Hibbett D.S."/>
            <person name="Grigoriev I.V."/>
        </authorList>
    </citation>
    <scope>NUCLEOTIDE SEQUENCE [LARGE SCALE GENOMIC DNA]</scope>
    <source>
        <strain evidence="7">FD-172 SS1</strain>
    </source>
</reference>
<dbReference type="InterPro" id="IPR029052">
    <property type="entry name" value="Metallo-depent_PP-like"/>
</dbReference>
<dbReference type="SUPFAM" id="SSF56300">
    <property type="entry name" value="Metallo-dependent phosphatases"/>
    <property type="match status" value="1"/>
</dbReference>
<keyword evidence="2" id="KW-0732">Signal</keyword>
<evidence type="ECO:0000256" key="3">
    <source>
        <dbReference type="SAM" id="MobiDB-lite"/>
    </source>
</evidence>
<dbReference type="PANTHER" id="PTHR11575:SF48">
    <property type="entry name" value="5'-NUCLEOTIDASE"/>
    <property type="match status" value="1"/>
</dbReference>
<dbReference type="OrthoDB" id="10252235at2759"/>
<comment type="similarity">
    <text evidence="1">Belongs to the 5'-nucleotidase family.</text>
</comment>
<dbReference type="SUPFAM" id="SSF55816">
    <property type="entry name" value="5'-nucleotidase (syn. UDP-sugar hydrolase), C-terminal domain"/>
    <property type="match status" value="1"/>
</dbReference>
<dbReference type="PANTHER" id="PTHR11575">
    <property type="entry name" value="5'-NUCLEOTIDASE-RELATED"/>
    <property type="match status" value="1"/>
</dbReference>
<dbReference type="GO" id="GO:0009166">
    <property type="term" value="P:nucleotide catabolic process"/>
    <property type="evidence" value="ECO:0007669"/>
    <property type="project" value="InterPro"/>
</dbReference>
<dbReference type="Gene3D" id="3.60.21.10">
    <property type="match status" value="1"/>
</dbReference>
<dbReference type="PRINTS" id="PR01607">
    <property type="entry name" value="APYRASEFAMLY"/>
</dbReference>